<evidence type="ECO:0000313" key="3">
    <source>
        <dbReference type="Proteomes" id="UP000799436"/>
    </source>
</evidence>
<proteinExistence type="predicted"/>
<protein>
    <submittedName>
        <fullName evidence="2">Uncharacterized protein</fullName>
    </submittedName>
</protein>
<organism evidence="2 3">
    <name type="scientific">Teratosphaeria nubilosa</name>
    <dbReference type="NCBI Taxonomy" id="161662"/>
    <lineage>
        <taxon>Eukaryota</taxon>
        <taxon>Fungi</taxon>
        <taxon>Dikarya</taxon>
        <taxon>Ascomycota</taxon>
        <taxon>Pezizomycotina</taxon>
        <taxon>Dothideomycetes</taxon>
        <taxon>Dothideomycetidae</taxon>
        <taxon>Mycosphaerellales</taxon>
        <taxon>Teratosphaeriaceae</taxon>
        <taxon>Teratosphaeria</taxon>
    </lineage>
</organism>
<reference evidence="2" key="1">
    <citation type="journal article" date="2020" name="Stud. Mycol.">
        <title>101 Dothideomycetes genomes: a test case for predicting lifestyles and emergence of pathogens.</title>
        <authorList>
            <person name="Haridas S."/>
            <person name="Albert R."/>
            <person name="Binder M."/>
            <person name="Bloem J."/>
            <person name="Labutti K."/>
            <person name="Salamov A."/>
            <person name="Andreopoulos B."/>
            <person name="Baker S."/>
            <person name="Barry K."/>
            <person name="Bills G."/>
            <person name="Bluhm B."/>
            <person name="Cannon C."/>
            <person name="Castanera R."/>
            <person name="Culley D."/>
            <person name="Daum C."/>
            <person name="Ezra D."/>
            <person name="Gonzalez J."/>
            <person name="Henrissat B."/>
            <person name="Kuo A."/>
            <person name="Liang C."/>
            <person name="Lipzen A."/>
            <person name="Lutzoni F."/>
            <person name="Magnuson J."/>
            <person name="Mondo S."/>
            <person name="Nolan M."/>
            <person name="Ohm R."/>
            <person name="Pangilinan J."/>
            <person name="Park H.-J."/>
            <person name="Ramirez L."/>
            <person name="Alfaro M."/>
            <person name="Sun H."/>
            <person name="Tritt A."/>
            <person name="Yoshinaga Y."/>
            <person name="Zwiers L.-H."/>
            <person name="Turgeon B."/>
            <person name="Goodwin S."/>
            <person name="Spatafora J."/>
            <person name="Crous P."/>
            <person name="Grigoriev I."/>
        </authorList>
    </citation>
    <scope>NUCLEOTIDE SEQUENCE</scope>
    <source>
        <strain evidence="2">CBS 116005</strain>
    </source>
</reference>
<feature type="compositionally biased region" description="Polar residues" evidence="1">
    <location>
        <begin position="323"/>
        <end position="332"/>
    </location>
</feature>
<gene>
    <name evidence="2" type="ORF">EJ03DRAFT_355122</name>
</gene>
<evidence type="ECO:0000313" key="2">
    <source>
        <dbReference type="EMBL" id="KAF2765182.1"/>
    </source>
</evidence>
<dbReference type="Proteomes" id="UP000799436">
    <property type="component" value="Unassembled WGS sequence"/>
</dbReference>
<dbReference type="OrthoDB" id="5244622at2759"/>
<accession>A0A6G1KXY1</accession>
<feature type="region of interest" description="Disordered" evidence="1">
    <location>
        <begin position="306"/>
        <end position="333"/>
    </location>
</feature>
<evidence type="ECO:0000256" key="1">
    <source>
        <dbReference type="SAM" id="MobiDB-lite"/>
    </source>
</evidence>
<sequence length="772" mass="84175">MGPVTEEVLWLRCRNTALETELRLIKEQLAQAQAGTSYLVTALSIQENGRHSAQVIDLQAKLDAVSAENTHLKAALGLDSRPQLDVTSPAQRPVTSRLPHQVQQRYDDSLRDTHQGLSFSSAVCSQEPSLELETDDLLSFDQCSVPSTIRDDQENIPPSFTENVQRIVHSDGSTSFVVNTEPGEALEILPSLETPEHLSTSPGSVPVSPALLPQSLAPAQEELLPLAPWQQKLLLNNCCFLEDMDEAERQEKFEQFAKERGGSASSWEQHFKETVWPQYLAKKQKVEAVVSENFLDVTAGARESVAEGMNNGSDNEDLDTIESSEQAQSQNDCELVPDPALELENDPAPIDGGYGLDPSRGAPMPDIAEAILDGLKEAETDIAHITVGAQDVGVAAPQHVAEESSTQSSLQSRSFHGGPRRDMLPSCCKFPHEVAQLFHSSHEHDPATLRTVQISNLPSDITLAKVLEKVKGGKILSATYIETSKLKVKPLIQTDLVFVTFLDAKAAKNFAEDAAKNWICYFFKKWDQPIKATASLLQAPARQITARELDSIRCHDHTRILYILDKNTLSPTKAEDLLMDFDTGKNGMNVLKRAIRSGRNQRGAVVFEYASIVDAVNARSAVAYMHWEFGGMEAGFLPDPCDTSSASTAETDASKCLTTQVDVGGAIQERLILSSPAPASSASHYTTDSLDAGLDVQQATPKMAARVPRVNPWATSGNLDFAKEMASSFTTNYARGSAVLPPHARVRTRLLMDNLVKGVAEGSQEDVMGREG</sequence>
<dbReference type="EMBL" id="ML995899">
    <property type="protein sequence ID" value="KAF2765182.1"/>
    <property type="molecule type" value="Genomic_DNA"/>
</dbReference>
<dbReference type="AlphaFoldDB" id="A0A6G1KXY1"/>
<keyword evidence="3" id="KW-1185">Reference proteome</keyword>
<name>A0A6G1KXY1_9PEZI</name>